<dbReference type="OrthoDB" id="407325at2759"/>
<evidence type="ECO:0000313" key="3">
    <source>
        <dbReference type="WBParaSite" id="GPUH_0000460501-mRNA-1"/>
    </source>
</evidence>
<gene>
    <name evidence="1" type="ORF">GPUH_LOCUS4598</name>
</gene>
<dbReference type="AlphaFoldDB" id="A0A183D7A7"/>
<accession>A0A183D7A7</accession>
<dbReference type="WBParaSite" id="GPUH_0000460501-mRNA-1">
    <property type="protein sequence ID" value="GPUH_0000460501-mRNA-1"/>
    <property type="gene ID" value="GPUH_0000460501"/>
</dbReference>
<dbReference type="EMBL" id="UYRT01008879">
    <property type="protein sequence ID" value="VDK46122.1"/>
    <property type="molecule type" value="Genomic_DNA"/>
</dbReference>
<organism evidence="3">
    <name type="scientific">Gongylonema pulchrum</name>
    <dbReference type="NCBI Taxonomy" id="637853"/>
    <lineage>
        <taxon>Eukaryota</taxon>
        <taxon>Metazoa</taxon>
        <taxon>Ecdysozoa</taxon>
        <taxon>Nematoda</taxon>
        <taxon>Chromadorea</taxon>
        <taxon>Rhabditida</taxon>
        <taxon>Spirurina</taxon>
        <taxon>Spiruromorpha</taxon>
        <taxon>Spiruroidea</taxon>
        <taxon>Gongylonematidae</taxon>
        <taxon>Gongylonema</taxon>
    </lineage>
</organism>
<evidence type="ECO:0000313" key="1">
    <source>
        <dbReference type="EMBL" id="VDK46122.1"/>
    </source>
</evidence>
<dbReference type="Proteomes" id="UP000271098">
    <property type="component" value="Unassembled WGS sequence"/>
</dbReference>
<protein>
    <submittedName>
        <fullName evidence="3">BAH domain-containing protein</fullName>
    </submittedName>
</protein>
<evidence type="ECO:0000313" key="2">
    <source>
        <dbReference type="Proteomes" id="UP000271098"/>
    </source>
</evidence>
<reference evidence="3" key="1">
    <citation type="submission" date="2016-06" db="UniProtKB">
        <authorList>
            <consortium name="WormBaseParasite"/>
        </authorList>
    </citation>
    <scope>IDENTIFICATION</scope>
</reference>
<sequence>MVDAAVVSRLVSSDGDSGAKSGTHSVKLPSNRFLYYIDEETIRKNVKERGYAENPSVKQLAHSDLVDGIYEGYFLYKPLAEFPFYVFFAAMQ</sequence>
<reference evidence="1 2" key="2">
    <citation type="submission" date="2018-11" db="EMBL/GenBank/DDBJ databases">
        <authorList>
            <consortium name="Pathogen Informatics"/>
        </authorList>
    </citation>
    <scope>NUCLEOTIDE SEQUENCE [LARGE SCALE GENOMIC DNA]</scope>
</reference>
<proteinExistence type="predicted"/>
<keyword evidence="2" id="KW-1185">Reference proteome</keyword>
<name>A0A183D7A7_9BILA</name>